<dbReference type="InterPro" id="IPR036322">
    <property type="entry name" value="WD40_repeat_dom_sf"/>
</dbReference>
<feature type="repeat" description="WD" evidence="3">
    <location>
        <begin position="1045"/>
        <end position="1086"/>
    </location>
</feature>
<feature type="repeat" description="WD" evidence="3">
    <location>
        <begin position="1346"/>
        <end position="1387"/>
    </location>
</feature>
<dbReference type="PANTHER" id="PTHR22847:SF637">
    <property type="entry name" value="WD REPEAT DOMAIN 5B"/>
    <property type="match status" value="1"/>
</dbReference>
<name>A0A5N5Q8C4_9AGAM</name>
<dbReference type="InterPro" id="IPR027417">
    <property type="entry name" value="P-loop_NTPase"/>
</dbReference>
<dbReference type="CDD" id="cd00200">
    <property type="entry name" value="WD40"/>
    <property type="match status" value="2"/>
</dbReference>
<dbReference type="InterPro" id="IPR015943">
    <property type="entry name" value="WD40/YVTN_repeat-like_dom_sf"/>
</dbReference>
<feature type="compositionally biased region" description="Low complexity" evidence="4">
    <location>
        <begin position="49"/>
        <end position="58"/>
    </location>
</feature>
<organism evidence="6 7">
    <name type="scientific">Ceratobasidium theobromae</name>
    <dbReference type="NCBI Taxonomy" id="1582974"/>
    <lineage>
        <taxon>Eukaryota</taxon>
        <taxon>Fungi</taxon>
        <taxon>Dikarya</taxon>
        <taxon>Basidiomycota</taxon>
        <taxon>Agaricomycotina</taxon>
        <taxon>Agaricomycetes</taxon>
        <taxon>Cantharellales</taxon>
        <taxon>Ceratobasidiaceae</taxon>
        <taxon>Ceratobasidium</taxon>
    </lineage>
</organism>
<dbReference type="SUPFAM" id="SSF52540">
    <property type="entry name" value="P-loop containing nucleoside triphosphate hydrolases"/>
    <property type="match status" value="1"/>
</dbReference>
<dbReference type="PROSITE" id="PS50082">
    <property type="entry name" value="WD_REPEATS_2"/>
    <property type="match status" value="13"/>
</dbReference>
<feature type="repeat" description="WD" evidence="3">
    <location>
        <begin position="1174"/>
        <end position="1215"/>
    </location>
</feature>
<dbReference type="InterPro" id="IPR007111">
    <property type="entry name" value="NACHT_NTPase"/>
</dbReference>
<dbReference type="PROSITE" id="PS00678">
    <property type="entry name" value="WD_REPEATS_1"/>
    <property type="match status" value="7"/>
</dbReference>
<dbReference type="InterPro" id="IPR011047">
    <property type="entry name" value="Quinoprotein_ADH-like_sf"/>
</dbReference>
<dbReference type="SMART" id="SM00320">
    <property type="entry name" value="WD40"/>
    <property type="match status" value="14"/>
</dbReference>
<dbReference type="PROSITE" id="PS50294">
    <property type="entry name" value="WD_REPEATS_REGION"/>
    <property type="match status" value="13"/>
</dbReference>
<evidence type="ECO:0000256" key="1">
    <source>
        <dbReference type="ARBA" id="ARBA00022574"/>
    </source>
</evidence>
<protein>
    <recommendedName>
        <fullName evidence="5">NACHT domain-containing protein</fullName>
    </recommendedName>
</protein>
<feature type="domain" description="NACHT" evidence="5">
    <location>
        <begin position="272"/>
        <end position="417"/>
    </location>
</feature>
<dbReference type="SUPFAM" id="SSF50998">
    <property type="entry name" value="Quinoprotein alcohol dehydrogenase-like"/>
    <property type="match status" value="1"/>
</dbReference>
<dbReference type="PANTHER" id="PTHR22847">
    <property type="entry name" value="WD40 REPEAT PROTEIN"/>
    <property type="match status" value="1"/>
</dbReference>
<evidence type="ECO:0000313" key="6">
    <source>
        <dbReference type="EMBL" id="KAB5587924.1"/>
    </source>
</evidence>
<evidence type="ECO:0000256" key="3">
    <source>
        <dbReference type="PROSITE-ProRule" id="PRU00221"/>
    </source>
</evidence>
<evidence type="ECO:0000259" key="5">
    <source>
        <dbReference type="PROSITE" id="PS50837"/>
    </source>
</evidence>
<dbReference type="InterPro" id="IPR056884">
    <property type="entry name" value="NPHP3-like_N"/>
</dbReference>
<dbReference type="InterPro" id="IPR020472">
    <property type="entry name" value="WD40_PAC1"/>
</dbReference>
<dbReference type="EMBL" id="SSOP01000677">
    <property type="protein sequence ID" value="KAB5587924.1"/>
    <property type="molecule type" value="Genomic_DNA"/>
</dbReference>
<feature type="repeat" description="WD" evidence="3">
    <location>
        <begin position="827"/>
        <end position="863"/>
    </location>
</feature>
<dbReference type="InterPro" id="IPR019775">
    <property type="entry name" value="WD40_repeat_CS"/>
</dbReference>
<sequence length="1474" mass="161760">MASPPTSPKQKRGVRGYIQETYHKLVRSHSRSPSRQSVGVPESNDLSISPKPSQQPSQRASTAGGYLSPPPTEVATIPRHSRDITHSSLGNAISSGVRGAFEALHQGTRLFPPLQSAVSAFISCLDVLETLAKHQTEYINLASELKTLSEALAQHMSESRSFRMSNSIANIAISIEQHAKLIKEKRERGLGIRLIGAVIEEDELLTDANLSMWNTLDEHVANTRLESLAPAKLASYDSTLSTEIHRRTCTEGTRTTILSKMDEWSLDSSAPDLYWMDGMAGTGKTTIACSFSKKLEASKQLAASFFCTRNSPECRQVSRIIPTIAYQLARYSIPFQSALCEVLGSEPDIGTKNVMKQAERLLKEPLDKVKEAMPDNLVVVIDALDECEDRRGVRLVLDLLFKFAPFMPLKFFVTSRPEPAIYSKMVSQTSSSRTVLHLHEIEKSLVKADIELYLREELSFMPPTDEEIELLVERSGNLFIYAATLVRYIQPTSYSVDPQRRLRSVLAMTPQSISQYAEVDALYTVVLKSVLGEAHLDAEEVEDMRLVLWTVLCAQEPVSIDTLANLAGIDTPRRALSALQPLRSVIHFSESSGTVSTLHASFPDFMFNQSRSGSYFCDRTAHNQLLAQQCFAVMKSQLRFNICDLTTSFIPDAEIANLNTRVEKAVSPTLWYTCTYWGDHLRLAASLSELHNILEDFLSTQLLFWMEAGTAPADIIQFCDDAHSLITSHAANPVSQSTPHIYISSLPLLPRSSLVFKCYWKRTRGMIDLSGSGIERRETAALATWAADSPVRIVVYSPDGSRVAFGCSNGSIGIRNAHDGSMIVDPFEGHVDLVLALAFSPDGSRLVSGSEDRTIRMWNTEDGVSIPCQFNGHTGGIKSLAYSVDGLRIISSSADGTIRAWRATDGTPVGSSFQGHTDWVRSIALSPDGMYVASGSLDSTICIWNIGDGTLALGPFHDHTGGVWSVDFSPDGKHIASGSDDQTVRLWDVAAAHNDRPTSSPLQGHTSTVYSVAFSPDSKRLVSGSADLTIRVWSTENHTLIAGPFEGHTDMIFSVAFSPDGMRVISASFDRTIRVWNTRNRISVTPQFDGHAKGIWSVAFSPDGSRIISGSYDQTIRLWDAQNGTPISAPFTGHTKRIWSVAISHDGTRIASASADCTIQVWNAQDGTPATKSLEGHTDEVHAVAFSPDGMRIASSSRDFTIRVWSVRNSKLTVGPFKGHTNTVKSVAFSPDGTTIASGAYDHTIRVWDSFKGTLIIDPLRGHTNWVESVSFSPNGLYLASGSKDHTIRIWKANSGNLVAGPFTGHTDTVHSVTFSPDGASIASSSFDCTVRLWNSFDGTPISSPFCGHTWWVTSVAFSPDGRRLVSGSVDHSIRVWDIGNRQEIPPDLCRPTHLLPLPANTLSKPLGPKDWSIRNDGWIINESGSLLVWAPIEIRRFLLTPRCAFIINRGGVTEIDMSQASLGDRWDECYVPV</sequence>
<dbReference type="Gene3D" id="2.130.10.10">
    <property type="entry name" value="YVTN repeat-like/Quinoprotein amine dehydrogenase"/>
    <property type="match status" value="5"/>
</dbReference>
<dbReference type="Pfam" id="PF00400">
    <property type="entry name" value="WD40"/>
    <property type="match status" value="13"/>
</dbReference>
<reference evidence="6 7" key="1">
    <citation type="journal article" date="2019" name="Fungal Biol. Biotechnol.">
        <title>Draft genome sequence of fastidious pathogen Ceratobasidium theobromae, which causes vascular-streak dieback in Theobroma cacao.</title>
        <authorList>
            <person name="Ali S.S."/>
            <person name="Asman A."/>
            <person name="Shao J."/>
            <person name="Firmansyah A.P."/>
            <person name="Susilo A.W."/>
            <person name="Rosmana A."/>
            <person name="McMahon P."/>
            <person name="Junaid M."/>
            <person name="Guest D."/>
            <person name="Kheng T.Y."/>
            <person name="Meinhardt L.W."/>
            <person name="Bailey B.A."/>
        </authorList>
    </citation>
    <scope>NUCLEOTIDE SEQUENCE [LARGE SCALE GENOMIC DNA]</scope>
    <source>
        <strain evidence="6 7">CT2</strain>
    </source>
</reference>
<feature type="repeat" description="WD" evidence="3">
    <location>
        <begin position="1303"/>
        <end position="1344"/>
    </location>
</feature>
<gene>
    <name evidence="6" type="ORF">CTheo_8634</name>
</gene>
<keyword evidence="2" id="KW-0677">Repeat</keyword>
<feature type="repeat" description="WD" evidence="3">
    <location>
        <begin position="1088"/>
        <end position="1129"/>
    </location>
</feature>
<feature type="repeat" description="WD" evidence="3">
    <location>
        <begin position="1217"/>
        <end position="1249"/>
    </location>
</feature>
<dbReference type="PRINTS" id="PR00320">
    <property type="entry name" value="GPROTEINBRPT"/>
</dbReference>
<dbReference type="Gene3D" id="3.40.50.300">
    <property type="entry name" value="P-loop containing nucleotide triphosphate hydrolases"/>
    <property type="match status" value="1"/>
</dbReference>
<dbReference type="SUPFAM" id="SSF50978">
    <property type="entry name" value="WD40 repeat-like"/>
    <property type="match status" value="1"/>
</dbReference>
<dbReference type="PROSITE" id="PS50837">
    <property type="entry name" value="NACHT"/>
    <property type="match status" value="1"/>
</dbReference>
<feature type="repeat" description="WD" evidence="3">
    <location>
        <begin position="956"/>
        <end position="989"/>
    </location>
</feature>
<feature type="repeat" description="WD" evidence="3">
    <location>
        <begin position="1260"/>
        <end position="1301"/>
    </location>
</feature>
<feature type="repeat" description="WD" evidence="3">
    <location>
        <begin position="870"/>
        <end position="911"/>
    </location>
</feature>
<feature type="region of interest" description="Disordered" evidence="4">
    <location>
        <begin position="1"/>
        <end position="76"/>
    </location>
</feature>
<dbReference type="OrthoDB" id="538223at2759"/>
<feature type="repeat" description="WD" evidence="3">
    <location>
        <begin position="1131"/>
        <end position="1172"/>
    </location>
</feature>
<accession>A0A5N5Q8C4</accession>
<evidence type="ECO:0000313" key="7">
    <source>
        <dbReference type="Proteomes" id="UP000383932"/>
    </source>
</evidence>
<dbReference type="Proteomes" id="UP000383932">
    <property type="component" value="Unassembled WGS sequence"/>
</dbReference>
<comment type="caution">
    <text evidence="6">The sequence shown here is derived from an EMBL/GenBank/DDBJ whole genome shotgun (WGS) entry which is preliminary data.</text>
</comment>
<dbReference type="Pfam" id="PF24883">
    <property type="entry name" value="NPHP3_N"/>
    <property type="match status" value="1"/>
</dbReference>
<dbReference type="InterPro" id="IPR001680">
    <property type="entry name" value="WD40_rpt"/>
</dbReference>
<feature type="repeat" description="WD" evidence="3">
    <location>
        <begin position="913"/>
        <end position="946"/>
    </location>
</feature>
<evidence type="ECO:0000256" key="4">
    <source>
        <dbReference type="SAM" id="MobiDB-lite"/>
    </source>
</evidence>
<dbReference type="GO" id="GO:1990234">
    <property type="term" value="C:transferase complex"/>
    <property type="evidence" value="ECO:0007669"/>
    <property type="project" value="UniProtKB-ARBA"/>
</dbReference>
<proteinExistence type="predicted"/>
<keyword evidence="1 3" id="KW-0853">WD repeat</keyword>
<feature type="repeat" description="WD" evidence="3">
    <location>
        <begin position="1002"/>
        <end position="1043"/>
    </location>
</feature>
<keyword evidence="7" id="KW-1185">Reference proteome</keyword>
<evidence type="ECO:0000256" key="2">
    <source>
        <dbReference type="ARBA" id="ARBA00022737"/>
    </source>
</evidence>